<keyword evidence="4" id="KW-0819">tRNA processing</keyword>
<organism evidence="6 7">
    <name type="scientific">Neptunomonas qingdaonensis</name>
    <dbReference type="NCBI Taxonomy" id="1045558"/>
    <lineage>
        <taxon>Bacteria</taxon>
        <taxon>Pseudomonadati</taxon>
        <taxon>Pseudomonadota</taxon>
        <taxon>Gammaproteobacteria</taxon>
        <taxon>Oceanospirillales</taxon>
        <taxon>Oceanospirillaceae</taxon>
        <taxon>Neptunomonas</taxon>
    </lineage>
</organism>
<evidence type="ECO:0000256" key="2">
    <source>
        <dbReference type="ARBA" id="ARBA00022679"/>
    </source>
</evidence>
<evidence type="ECO:0000256" key="1">
    <source>
        <dbReference type="ARBA" id="ARBA00012386"/>
    </source>
</evidence>
<dbReference type="EMBL" id="FOOU01000024">
    <property type="protein sequence ID" value="SFG98190.1"/>
    <property type="molecule type" value="Genomic_DNA"/>
</dbReference>
<evidence type="ECO:0000313" key="7">
    <source>
        <dbReference type="Proteomes" id="UP000198623"/>
    </source>
</evidence>
<dbReference type="GO" id="GO:0016432">
    <property type="term" value="F:tRNA-uridine aminocarboxypropyltransferase activity"/>
    <property type="evidence" value="ECO:0007669"/>
    <property type="project" value="UniProtKB-EC"/>
</dbReference>
<dbReference type="GO" id="GO:0008033">
    <property type="term" value="P:tRNA processing"/>
    <property type="evidence" value="ECO:0007669"/>
    <property type="project" value="UniProtKB-KW"/>
</dbReference>
<dbReference type="EC" id="2.5.1.25" evidence="1"/>
<sequence>MFRLSRYLDHLPVIEPSCGAVSRYQLRQSAEEHHLCTAEVAATMLREVQDHSSADVLDAYFDLFNAEYYTSRRGVDMSSASTQARQRLSELKEVNVLA</sequence>
<evidence type="ECO:0000256" key="3">
    <source>
        <dbReference type="ARBA" id="ARBA00022691"/>
    </source>
</evidence>
<evidence type="ECO:0000313" key="6">
    <source>
        <dbReference type="EMBL" id="SFG98190.1"/>
    </source>
</evidence>
<name>A0A1I2W9X0_9GAMM</name>
<gene>
    <name evidence="6" type="ORF">SAMN05216175_1246</name>
</gene>
<keyword evidence="2" id="KW-0808">Transferase</keyword>
<dbReference type="Pfam" id="PF03942">
    <property type="entry name" value="DTW"/>
    <property type="match status" value="1"/>
</dbReference>
<feature type="domain" description="DTW" evidence="5">
    <location>
        <begin position="1"/>
        <end position="68"/>
    </location>
</feature>
<dbReference type="Proteomes" id="UP000198623">
    <property type="component" value="Unassembled WGS sequence"/>
</dbReference>
<reference evidence="7" key="1">
    <citation type="submission" date="2016-10" db="EMBL/GenBank/DDBJ databases">
        <authorList>
            <person name="Varghese N."/>
            <person name="Submissions S."/>
        </authorList>
    </citation>
    <scope>NUCLEOTIDE SEQUENCE [LARGE SCALE GENOMIC DNA]</scope>
    <source>
        <strain evidence="7">CGMCC 1.10971</strain>
    </source>
</reference>
<dbReference type="InterPro" id="IPR005636">
    <property type="entry name" value="DTW"/>
</dbReference>
<evidence type="ECO:0000259" key="5">
    <source>
        <dbReference type="Pfam" id="PF03942"/>
    </source>
</evidence>
<dbReference type="STRING" id="1045558.SAMN05216175_1246"/>
<keyword evidence="7" id="KW-1185">Reference proteome</keyword>
<keyword evidence="3" id="KW-0949">S-adenosyl-L-methionine</keyword>
<proteinExistence type="predicted"/>
<accession>A0A1I2W9X0</accession>
<protein>
    <recommendedName>
        <fullName evidence="1">tRNA-uridine aminocarboxypropyltransferase</fullName>
        <ecNumber evidence="1">2.5.1.25</ecNumber>
    </recommendedName>
</protein>
<evidence type="ECO:0000256" key="4">
    <source>
        <dbReference type="ARBA" id="ARBA00022694"/>
    </source>
</evidence>
<dbReference type="RefSeq" id="WP_269750484.1">
    <property type="nucleotide sequence ID" value="NZ_FOOU01000024.1"/>
</dbReference>
<dbReference type="AlphaFoldDB" id="A0A1I2W9X0"/>